<evidence type="ECO:0000256" key="3">
    <source>
        <dbReference type="ARBA" id="ARBA00022723"/>
    </source>
</evidence>
<keyword evidence="4" id="KW-0378">Hydrolase</keyword>
<evidence type="ECO:0000256" key="2">
    <source>
        <dbReference type="ARBA" id="ARBA00005947"/>
    </source>
</evidence>
<keyword evidence="8" id="KW-1185">Reference proteome</keyword>
<dbReference type="GO" id="GO:0040029">
    <property type="term" value="P:epigenetic regulation of gene expression"/>
    <property type="evidence" value="ECO:0007669"/>
    <property type="project" value="TreeGrafter"/>
</dbReference>
<dbReference type="STRING" id="152573.SAMN04488051_11528"/>
<evidence type="ECO:0000256" key="1">
    <source>
        <dbReference type="ARBA" id="ARBA00001947"/>
    </source>
</evidence>
<reference evidence="7 8" key="1">
    <citation type="submission" date="2016-10" db="EMBL/GenBank/DDBJ databases">
        <authorList>
            <person name="de Groot N.N."/>
        </authorList>
    </citation>
    <scope>NUCLEOTIDE SEQUENCE [LARGE SCALE GENOMIC DNA]</scope>
    <source>
        <strain evidence="7 8">CGMCC 1.3430</strain>
    </source>
</reference>
<feature type="domain" description="Histone deacetylase" evidence="6">
    <location>
        <begin position="28"/>
        <end position="337"/>
    </location>
</feature>
<dbReference type="Pfam" id="PF00850">
    <property type="entry name" value="Hist_deacetyl"/>
    <property type="match status" value="1"/>
</dbReference>
<dbReference type="SUPFAM" id="SSF52768">
    <property type="entry name" value="Arginase/deacetylase"/>
    <property type="match status" value="1"/>
</dbReference>
<dbReference type="GO" id="GO:0004407">
    <property type="term" value="F:histone deacetylase activity"/>
    <property type="evidence" value="ECO:0007669"/>
    <property type="project" value="TreeGrafter"/>
</dbReference>
<dbReference type="InterPro" id="IPR023696">
    <property type="entry name" value="Ureohydrolase_dom_sf"/>
</dbReference>
<dbReference type="GO" id="GO:0046872">
    <property type="term" value="F:metal ion binding"/>
    <property type="evidence" value="ECO:0007669"/>
    <property type="project" value="UniProtKB-KW"/>
</dbReference>
<keyword evidence="3" id="KW-0479">Metal-binding</keyword>
<dbReference type="AlphaFoldDB" id="A0A1H4G059"/>
<dbReference type="PANTHER" id="PTHR10625">
    <property type="entry name" value="HISTONE DEACETYLASE HDAC1-RELATED"/>
    <property type="match status" value="1"/>
</dbReference>
<comment type="similarity">
    <text evidence="2">Belongs to the histone deacetylase family.</text>
</comment>
<dbReference type="InterPro" id="IPR023801">
    <property type="entry name" value="His_deacetylse_dom"/>
</dbReference>
<dbReference type="InterPro" id="IPR000286">
    <property type="entry name" value="HDACs"/>
</dbReference>
<accession>A0A1H4G059</accession>
<evidence type="ECO:0000313" key="8">
    <source>
        <dbReference type="Proteomes" id="UP000198773"/>
    </source>
</evidence>
<name>A0A1H4G059_ALKAM</name>
<dbReference type="GO" id="GO:0016787">
    <property type="term" value="F:hydrolase activity"/>
    <property type="evidence" value="ECO:0007669"/>
    <property type="project" value="UniProtKB-KW"/>
</dbReference>
<evidence type="ECO:0000259" key="6">
    <source>
        <dbReference type="Pfam" id="PF00850"/>
    </source>
</evidence>
<dbReference type="EMBL" id="FNRM01000015">
    <property type="protein sequence ID" value="SEB03026.1"/>
    <property type="molecule type" value="Genomic_DNA"/>
</dbReference>
<evidence type="ECO:0000256" key="4">
    <source>
        <dbReference type="ARBA" id="ARBA00022801"/>
    </source>
</evidence>
<evidence type="ECO:0000313" key="7">
    <source>
        <dbReference type="EMBL" id="SEB03026.1"/>
    </source>
</evidence>
<dbReference type="PANTHER" id="PTHR10625:SF17">
    <property type="entry name" value="HISTONE DEACETYLASE 8"/>
    <property type="match status" value="1"/>
</dbReference>
<dbReference type="PRINTS" id="PR01270">
    <property type="entry name" value="HDASUPER"/>
</dbReference>
<dbReference type="Gene3D" id="3.40.800.20">
    <property type="entry name" value="Histone deacetylase domain"/>
    <property type="match status" value="1"/>
</dbReference>
<organism evidence="7 8">
    <name type="scientific">Alkalimonas amylolytica</name>
    <dbReference type="NCBI Taxonomy" id="152573"/>
    <lineage>
        <taxon>Bacteria</taxon>
        <taxon>Pseudomonadati</taxon>
        <taxon>Pseudomonadota</taxon>
        <taxon>Gammaproteobacteria</taxon>
        <taxon>Alkalimonas</taxon>
    </lineage>
</organism>
<dbReference type="OrthoDB" id="9808367at2"/>
<evidence type="ECO:0000256" key="5">
    <source>
        <dbReference type="ARBA" id="ARBA00022833"/>
    </source>
</evidence>
<keyword evidence="5" id="KW-0862">Zinc</keyword>
<protein>
    <submittedName>
        <fullName evidence="7">Acetoin utilization deacetylase AcuC</fullName>
    </submittedName>
</protein>
<comment type="cofactor">
    <cofactor evidence="1">
        <name>Zn(2+)</name>
        <dbReference type="ChEBI" id="CHEBI:29105"/>
    </cofactor>
</comment>
<dbReference type="Proteomes" id="UP000198773">
    <property type="component" value="Unassembled WGS sequence"/>
</dbReference>
<gene>
    <name evidence="7" type="ORF">SAMN04488051_11528</name>
</gene>
<sequence>MKVIYSDKHQAHQGGMELHRGELVPCYEMPSRAQFMLDALRQADFPILPPRNFAPEQLERVHSADYLQFLRTAYSQWQAAGKSGFMLPSAFPARGQRQDKIPTGIHAKLGYYSYDASTPMVAGTWQAVEAGAHCALTAAALVAEGEHSAYALCRPPGHHAGYATFGGYCFLNNAALAAQYLRDQGKQKVVVLDVDYHHGNGTQDIFWQRDDVLTISIHGDPATEYPFFLGYADEQGEGTGLGYCHNFPLPAGTDWPTYQQVLLQALQLIKDFSPDAMVVSLGVDTFEDDPISAFKLKSEHYPLLGAHIASLGLATVFIQEGGYAVAEVGQNVAAVLQGFEQAAQS</sequence>
<dbReference type="CDD" id="cd10001">
    <property type="entry name" value="HDAC_classII_APAH"/>
    <property type="match status" value="1"/>
</dbReference>
<dbReference type="RefSeq" id="WP_091345399.1">
    <property type="nucleotide sequence ID" value="NZ_FNRM01000015.1"/>
</dbReference>
<dbReference type="InterPro" id="IPR037138">
    <property type="entry name" value="His_deacetylse_dom_sf"/>
</dbReference>
<proteinExistence type="inferred from homology"/>